<gene>
    <name evidence="14" type="primary">aroB</name>
    <name evidence="14" type="ORF">GJV77_00265</name>
</gene>
<proteinExistence type="predicted"/>
<dbReference type="FunFam" id="3.40.50.1970:FF:000007">
    <property type="entry name" value="Pentafunctional AROM polypeptide"/>
    <property type="match status" value="1"/>
</dbReference>
<dbReference type="GO" id="GO:0000166">
    <property type="term" value="F:nucleotide binding"/>
    <property type="evidence" value="ECO:0007669"/>
    <property type="project" value="UniProtKB-KW"/>
</dbReference>
<dbReference type="PANTHER" id="PTHR43622:SF1">
    <property type="entry name" value="3-DEHYDROQUINATE SYNTHASE"/>
    <property type="match status" value="1"/>
</dbReference>
<keyword evidence="6" id="KW-0547">Nucleotide-binding</keyword>
<organism evidence="14 15">
    <name type="scientific">Myroides pelagicus</name>
    <dbReference type="NCBI Taxonomy" id="270914"/>
    <lineage>
        <taxon>Bacteria</taxon>
        <taxon>Pseudomonadati</taxon>
        <taxon>Bacteroidota</taxon>
        <taxon>Flavobacteriia</taxon>
        <taxon>Flavobacteriales</taxon>
        <taxon>Flavobacteriaceae</taxon>
        <taxon>Myroides</taxon>
    </lineage>
</organism>
<sequence>MEIIQAQGYDVAFGNEAHQYLGELLNQQQYSKLIILTDTNCNELCMPYFLANLPTTVPFEIIEIEPGEEHKNLQTVESVIQAMLELGADRKSAILTVGGGVITDLGGFVASVYMRGIDCYNTPTTLLSMVDASVGGKTGVDLGSVKNCVGTFSMPKLVIVDVAYLDTLEAAQLKSGYAEMLKHGLICDKDYYMHLRDIRAIDFADLETFIMHSVAIKNAVVSQDPKEGGLRKILNFGHTIGHAIESYHLSESEKETLLHGEAIAIGMVLEAYLSMITGRLSQESFELIKTDLMSIYTMPEFTDKDIENILEWLKFDKKNEAGEIKCVFLEEIGGASFDNLIDKNLIFRAFRESLKEGVK</sequence>
<protein>
    <recommendedName>
        <fullName evidence="11">3-dehydroquinate synthase</fullName>
        <ecNumber evidence="11">4.2.3.4</ecNumber>
    </recommendedName>
</protein>
<evidence type="ECO:0000313" key="15">
    <source>
        <dbReference type="Proteomes" id="UP000488936"/>
    </source>
</evidence>
<comment type="cofactor">
    <cofactor evidence="1">
        <name>NAD(+)</name>
        <dbReference type="ChEBI" id="CHEBI:57540"/>
    </cofactor>
</comment>
<dbReference type="NCBIfam" id="TIGR01357">
    <property type="entry name" value="aroB"/>
    <property type="match status" value="1"/>
</dbReference>
<dbReference type="GO" id="GO:0005737">
    <property type="term" value="C:cytoplasm"/>
    <property type="evidence" value="ECO:0007669"/>
    <property type="project" value="InterPro"/>
</dbReference>
<dbReference type="SUPFAM" id="SSF56796">
    <property type="entry name" value="Dehydroquinate synthase-like"/>
    <property type="match status" value="1"/>
</dbReference>
<dbReference type="GO" id="GO:0003856">
    <property type="term" value="F:3-dehydroquinate synthase activity"/>
    <property type="evidence" value="ECO:0007669"/>
    <property type="project" value="UniProtKB-UniRule"/>
</dbReference>
<dbReference type="InterPro" id="IPR030960">
    <property type="entry name" value="DHQS/DOIS_N"/>
</dbReference>
<evidence type="ECO:0000256" key="9">
    <source>
        <dbReference type="ARBA" id="ARBA00023239"/>
    </source>
</evidence>
<dbReference type="InterPro" id="IPR050071">
    <property type="entry name" value="Dehydroquinate_synthase"/>
</dbReference>
<dbReference type="RefSeq" id="WP_155034351.1">
    <property type="nucleotide sequence ID" value="NZ_JBHTIG010000060.1"/>
</dbReference>
<accession>A0A7K1GHL0</accession>
<dbReference type="EC" id="4.2.3.4" evidence="11"/>
<evidence type="ECO:0000256" key="2">
    <source>
        <dbReference type="ARBA" id="ARBA00001941"/>
    </source>
</evidence>
<keyword evidence="7" id="KW-0862">Zinc</keyword>
<dbReference type="CDD" id="cd08195">
    <property type="entry name" value="DHQS"/>
    <property type="match status" value="1"/>
</dbReference>
<evidence type="ECO:0000256" key="1">
    <source>
        <dbReference type="ARBA" id="ARBA00001911"/>
    </source>
</evidence>
<evidence type="ECO:0000313" key="14">
    <source>
        <dbReference type="EMBL" id="MTH28360.1"/>
    </source>
</evidence>
<dbReference type="Pfam" id="PF24621">
    <property type="entry name" value="DHQS_C"/>
    <property type="match status" value="1"/>
</dbReference>
<dbReference type="Pfam" id="PF01761">
    <property type="entry name" value="DHQ_synthase"/>
    <property type="match status" value="1"/>
</dbReference>
<feature type="domain" description="3-dehydroquinate synthase C-terminal" evidence="13">
    <location>
        <begin position="176"/>
        <end position="319"/>
    </location>
</feature>
<dbReference type="PIRSF" id="PIRSF001455">
    <property type="entry name" value="DHQ_synth"/>
    <property type="match status" value="1"/>
</dbReference>
<name>A0A7K1GHL0_9FLAO</name>
<dbReference type="AlphaFoldDB" id="A0A7K1GHL0"/>
<comment type="cofactor">
    <cofactor evidence="3">
        <name>Zn(2+)</name>
        <dbReference type="ChEBI" id="CHEBI:29105"/>
    </cofactor>
</comment>
<dbReference type="GO" id="GO:0009423">
    <property type="term" value="P:chorismate biosynthetic process"/>
    <property type="evidence" value="ECO:0007669"/>
    <property type="project" value="UniProtKB-UniRule"/>
</dbReference>
<keyword evidence="10" id="KW-0170">Cobalt</keyword>
<comment type="function">
    <text evidence="4">Catalyzes the conversion of 3-deoxy-D-arabino-heptulosonate 7-phosphate (DAHP) to dehydroquinate (DHQ).</text>
</comment>
<dbReference type="GO" id="GO:0046872">
    <property type="term" value="F:metal ion binding"/>
    <property type="evidence" value="ECO:0007669"/>
    <property type="project" value="UniProtKB-KW"/>
</dbReference>
<keyword evidence="15" id="KW-1185">Reference proteome</keyword>
<dbReference type="GO" id="GO:0009073">
    <property type="term" value="P:aromatic amino acid family biosynthetic process"/>
    <property type="evidence" value="ECO:0007669"/>
    <property type="project" value="InterPro"/>
</dbReference>
<dbReference type="OrthoDB" id="9806583at2"/>
<evidence type="ECO:0000256" key="3">
    <source>
        <dbReference type="ARBA" id="ARBA00001947"/>
    </source>
</evidence>
<evidence type="ECO:0000256" key="4">
    <source>
        <dbReference type="ARBA" id="ARBA00003485"/>
    </source>
</evidence>
<evidence type="ECO:0000256" key="7">
    <source>
        <dbReference type="ARBA" id="ARBA00022833"/>
    </source>
</evidence>
<evidence type="ECO:0000256" key="8">
    <source>
        <dbReference type="ARBA" id="ARBA00023027"/>
    </source>
</evidence>
<dbReference type="Gene3D" id="3.40.50.1970">
    <property type="match status" value="1"/>
</dbReference>
<feature type="domain" description="3-dehydroquinate synthase N-terminal" evidence="12">
    <location>
        <begin position="62"/>
        <end position="174"/>
    </location>
</feature>
<keyword evidence="5" id="KW-0479">Metal-binding</keyword>
<dbReference type="InterPro" id="IPR030963">
    <property type="entry name" value="DHQ_synth_fam"/>
</dbReference>
<dbReference type="Gene3D" id="1.20.1090.10">
    <property type="entry name" value="Dehydroquinate synthase-like - alpha domain"/>
    <property type="match status" value="1"/>
</dbReference>
<comment type="caution">
    <text evidence="14">The sequence shown here is derived from an EMBL/GenBank/DDBJ whole genome shotgun (WGS) entry which is preliminary data.</text>
</comment>
<dbReference type="EMBL" id="WMJY01000001">
    <property type="protein sequence ID" value="MTH28360.1"/>
    <property type="molecule type" value="Genomic_DNA"/>
</dbReference>
<dbReference type="PANTHER" id="PTHR43622">
    <property type="entry name" value="3-DEHYDROQUINATE SYNTHASE"/>
    <property type="match status" value="1"/>
</dbReference>
<evidence type="ECO:0000259" key="12">
    <source>
        <dbReference type="Pfam" id="PF01761"/>
    </source>
</evidence>
<dbReference type="InterPro" id="IPR016037">
    <property type="entry name" value="DHQ_synth_AroB"/>
</dbReference>
<dbReference type="Proteomes" id="UP000488936">
    <property type="component" value="Unassembled WGS sequence"/>
</dbReference>
<evidence type="ECO:0000256" key="11">
    <source>
        <dbReference type="NCBIfam" id="TIGR01357"/>
    </source>
</evidence>
<evidence type="ECO:0000256" key="6">
    <source>
        <dbReference type="ARBA" id="ARBA00022741"/>
    </source>
</evidence>
<reference evidence="14 15" key="1">
    <citation type="journal article" date="2006" name="Int. J. Syst. Evol. Microbiol.">
        <title>Myroides pelagicus sp. nov., isolated from seawater in Thailand.</title>
        <authorList>
            <person name="Yoon J."/>
            <person name="Maneerat S."/>
            <person name="Kawai F."/>
            <person name="Yokota A."/>
        </authorList>
    </citation>
    <scope>NUCLEOTIDE SEQUENCE [LARGE SCALE GENOMIC DNA]</scope>
    <source>
        <strain evidence="14 15">SM1T</strain>
    </source>
</reference>
<dbReference type="InterPro" id="IPR056179">
    <property type="entry name" value="DHQS_C"/>
</dbReference>
<evidence type="ECO:0000256" key="10">
    <source>
        <dbReference type="ARBA" id="ARBA00023285"/>
    </source>
</evidence>
<keyword evidence="8" id="KW-0520">NAD</keyword>
<evidence type="ECO:0000256" key="5">
    <source>
        <dbReference type="ARBA" id="ARBA00022723"/>
    </source>
</evidence>
<comment type="cofactor">
    <cofactor evidence="2">
        <name>Co(2+)</name>
        <dbReference type="ChEBI" id="CHEBI:48828"/>
    </cofactor>
</comment>
<evidence type="ECO:0000259" key="13">
    <source>
        <dbReference type="Pfam" id="PF24621"/>
    </source>
</evidence>
<keyword evidence="9 14" id="KW-0456">Lyase</keyword>